<protein>
    <recommendedName>
        <fullName evidence="1">Retroviral polymerase SH3-like domain-containing protein</fullName>
    </recommendedName>
</protein>
<evidence type="ECO:0000313" key="3">
    <source>
        <dbReference type="Proteomes" id="UP001498398"/>
    </source>
</evidence>
<name>A0ABR1JJQ1_9AGAR</name>
<gene>
    <name evidence="2" type="ORF">VKT23_009325</name>
</gene>
<organism evidence="2 3">
    <name type="scientific">Marasmiellus scandens</name>
    <dbReference type="NCBI Taxonomy" id="2682957"/>
    <lineage>
        <taxon>Eukaryota</taxon>
        <taxon>Fungi</taxon>
        <taxon>Dikarya</taxon>
        <taxon>Basidiomycota</taxon>
        <taxon>Agaricomycotina</taxon>
        <taxon>Agaricomycetes</taxon>
        <taxon>Agaricomycetidae</taxon>
        <taxon>Agaricales</taxon>
        <taxon>Marasmiineae</taxon>
        <taxon>Omphalotaceae</taxon>
        <taxon>Marasmiellus</taxon>
    </lineage>
</organism>
<sequence>MEAIFVGYEEHRIGWRVHDINGKYHFSRDVIFNESAYGRLGSRRTTDPWVSPPTSVLGPRDPIVTRSTSKTMGTGTNTHFLSMFASLPLSDSIYALLSSIDIVNSIDRRNEFVSLEDMYAFFSVPSNPIIPKRLPLRRNWDLNSPPPNFCEALARPDSDLWHAAMSQEVDSLCLLEVFEQIDALPEVKFVKSSRMTWKCEDPCGETTGCGPQVSMWRSSSGALAWFP</sequence>
<accession>A0ABR1JJQ1</accession>
<dbReference type="Proteomes" id="UP001498398">
    <property type="component" value="Unassembled WGS sequence"/>
</dbReference>
<feature type="domain" description="Retroviral polymerase SH3-like" evidence="1">
    <location>
        <begin position="2"/>
        <end position="36"/>
    </location>
</feature>
<reference evidence="2 3" key="1">
    <citation type="submission" date="2024-01" db="EMBL/GenBank/DDBJ databases">
        <title>A draft genome for the cacao thread blight pathogen Marasmiellus scandens.</title>
        <authorList>
            <person name="Baruah I.K."/>
            <person name="Leung J."/>
            <person name="Bukari Y."/>
            <person name="Amoako-Attah I."/>
            <person name="Meinhardt L.W."/>
            <person name="Bailey B.A."/>
            <person name="Cohen S.P."/>
        </authorList>
    </citation>
    <scope>NUCLEOTIDE SEQUENCE [LARGE SCALE GENOMIC DNA]</scope>
    <source>
        <strain evidence="2 3">GH-19</strain>
    </source>
</reference>
<proteinExistence type="predicted"/>
<evidence type="ECO:0000259" key="1">
    <source>
        <dbReference type="Pfam" id="PF25597"/>
    </source>
</evidence>
<dbReference type="EMBL" id="JBANRG010000015">
    <property type="protein sequence ID" value="KAK7460605.1"/>
    <property type="molecule type" value="Genomic_DNA"/>
</dbReference>
<keyword evidence="3" id="KW-1185">Reference proteome</keyword>
<evidence type="ECO:0000313" key="2">
    <source>
        <dbReference type="EMBL" id="KAK7460605.1"/>
    </source>
</evidence>
<comment type="caution">
    <text evidence="2">The sequence shown here is derived from an EMBL/GenBank/DDBJ whole genome shotgun (WGS) entry which is preliminary data.</text>
</comment>
<dbReference type="InterPro" id="IPR057670">
    <property type="entry name" value="SH3_retrovirus"/>
</dbReference>
<dbReference type="Pfam" id="PF25597">
    <property type="entry name" value="SH3_retrovirus"/>
    <property type="match status" value="1"/>
</dbReference>